<evidence type="ECO:0000313" key="8">
    <source>
        <dbReference type="Proteomes" id="UP000053681"/>
    </source>
</evidence>
<feature type="transmembrane region" description="Helical" evidence="6">
    <location>
        <begin position="313"/>
        <end position="331"/>
    </location>
</feature>
<evidence type="ECO:0000256" key="6">
    <source>
        <dbReference type="SAM" id="Phobius"/>
    </source>
</evidence>
<keyword evidence="8" id="KW-1185">Reference proteome</keyword>
<keyword evidence="2" id="KW-1003">Cell membrane</keyword>
<reference evidence="7 8" key="1">
    <citation type="submission" date="2015-11" db="EMBL/GenBank/DDBJ databases">
        <title>Bacillus caseinolyticus sp nov.</title>
        <authorList>
            <person name="Dastager S.G."/>
            <person name="Mawlankar R."/>
        </authorList>
    </citation>
    <scope>NUCLEOTIDE SEQUENCE [LARGE SCALE GENOMIC DNA]</scope>
    <source>
        <strain evidence="7 8">SGD-V-76</strain>
    </source>
</reference>
<dbReference type="EMBL" id="LNQP01000007">
    <property type="protein sequence ID" value="KSU89289.1"/>
    <property type="molecule type" value="Genomic_DNA"/>
</dbReference>
<feature type="transmembrane region" description="Helical" evidence="6">
    <location>
        <begin position="266"/>
        <end position="292"/>
    </location>
</feature>
<gene>
    <name evidence="7" type="ORF">AS180_03095</name>
</gene>
<evidence type="ECO:0000256" key="3">
    <source>
        <dbReference type="ARBA" id="ARBA00022692"/>
    </source>
</evidence>
<feature type="transmembrane region" description="Helical" evidence="6">
    <location>
        <begin position="175"/>
        <end position="200"/>
    </location>
</feature>
<dbReference type="RefSeq" id="WP_025910044.1">
    <property type="nucleotide sequence ID" value="NZ_KQ758629.1"/>
</dbReference>
<proteinExistence type="predicted"/>
<evidence type="ECO:0000256" key="2">
    <source>
        <dbReference type="ARBA" id="ARBA00022475"/>
    </source>
</evidence>
<evidence type="ECO:0000256" key="1">
    <source>
        <dbReference type="ARBA" id="ARBA00004651"/>
    </source>
</evidence>
<sequence length="443" mass="49691">MNTFLKGTFILAGAAFAGELIEFLVNMVLARELGKEGMGMYMTVLPIIFLVATVANLELPISISKFIAEHNRHEHRNMMKHATTFATVLSLVIFFVTFGVVSFFPFFTHYHPYLKWAVLIFIPIVSFSAVLRGYFTGKNSMSTIAVSNFIRKAFQLTILFVIFQMFQFTDVKTSLFIAICTLIGTEAVILLYFFITYVTQLNVITRGHRAQLTSQDVRKKLLSVSLPTTGLRLFNAICNAIQPFLIKHALILSGMTLSGATQHFGMLTGVAMSIGFFPAFFAHSLLVALIPAVSEAHAKDQEKQLQKLLLQSMQLTFIYGIPSVLVMYIFAEPLTSLFFHSTEAVFYLQALWPYFLFHFFAIPLQAYLIGLGYVKDALFHTIWSHVVSFSLMFVLGSQPTIGMTGVIIGMNAGIVVLTLLHYVTICRVINVSFFSLKKHKTIL</sequence>
<feature type="transmembrane region" description="Helical" evidence="6">
    <location>
        <begin position="82"/>
        <end position="107"/>
    </location>
</feature>
<evidence type="ECO:0000313" key="7">
    <source>
        <dbReference type="EMBL" id="KSU89289.1"/>
    </source>
</evidence>
<dbReference type="GO" id="GO:0005886">
    <property type="term" value="C:plasma membrane"/>
    <property type="evidence" value="ECO:0007669"/>
    <property type="project" value="UniProtKB-SubCell"/>
</dbReference>
<feature type="transmembrane region" description="Helical" evidence="6">
    <location>
        <begin position="152"/>
        <end position="169"/>
    </location>
</feature>
<feature type="transmembrane region" description="Helical" evidence="6">
    <location>
        <begin position="41"/>
        <end position="61"/>
    </location>
</feature>
<keyword evidence="3 6" id="KW-0812">Transmembrane</keyword>
<comment type="subcellular location">
    <subcellularLocation>
        <location evidence="1">Cell membrane</location>
        <topology evidence="1">Multi-pass membrane protein</topology>
    </subcellularLocation>
</comment>
<evidence type="ECO:0000256" key="4">
    <source>
        <dbReference type="ARBA" id="ARBA00022989"/>
    </source>
</evidence>
<dbReference type="PANTHER" id="PTHR30250:SF24">
    <property type="entry name" value="STAGE V SPORULATION PROTEIN B"/>
    <property type="match status" value="1"/>
</dbReference>
<protein>
    <submittedName>
        <fullName evidence="7">Multidrug transporter MatE</fullName>
    </submittedName>
</protein>
<dbReference type="PANTHER" id="PTHR30250">
    <property type="entry name" value="PST FAMILY PREDICTED COLANIC ACID TRANSPORTER"/>
    <property type="match status" value="1"/>
</dbReference>
<dbReference type="CDD" id="cd13124">
    <property type="entry name" value="MATE_SpoVB_like"/>
    <property type="match status" value="1"/>
</dbReference>
<feature type="transmembrane region" description="Helical" evidence="6">
    <location>
        <begin position="414"/>
        <end position="436"/>
    </location>
</feature>
<dbReference type="InterPro" id="IPR050833">
    <property type="entry name" value="Poly_Biosynth_Transport"/>
</dbReference>
<dbReference type="InterPro" id="IPR002797">
    <property type="entry name" value="Polysacc_synth"/>
</dbReference>
<organism evidence="7 8">
    <name type="scientific">Priestia veravalensis</name>
    <dbReference type="NCBI Taxonomy" id="1414648"/>
    <lineage>
        <taxon>Bacteria</taxon>
        <taxon>Bacillati</taxon>
        <taxon>Bacillota</taxon>
        <taxon>Bacilli</taxon>
        <taxon>Bacillales</taxon>
        <taxon>Bacillaceae</taxon>
        <taxon>Priestia</taxon>
    </lineage>
</organism>
<keyword evidence="5 6" id="KW-0472">Membrane</keyword>
<feature type="transmembrane region" description="Helical" evidence="6">
    <location>
        <begin position="386"/>
        <end position="408"/>
    </location>
</feature>
<comment type="caution">
    <text evidence="7">The sequence shown here is derived from an EMBL/GenBank/DDBJ whole genome shotgun (WGS) entry which is preliminary data.</text>
</comment>
<feature type="transmembrane region" description="Helical" evidence="6">
    <location>
        <begin position="351"/>
        <end position="374"/>
    </location>
</feature>
<feature type="transmembrane region" description="Helical" evidence="6">
    <location>
        <begin position="221"/>
        <end position="246"/>
    </location>
</feature>
<accession>A0A0V8JQD2</accession>
<dbReference type="AlphaFoldDB" id="A0A0V8JQD2"/>
<feature type="transmembrane region" description="Helical" evidence="6">
    <location>
        <begin position="113"/>
        <end position="131"/>
    </location>
</feature>
<dbReference type="Proteomes" id="UP000053681">
    <property type="component" value="Unassembled WGS sequence"/>
</dbReference>
<evidence type="ECO:0000256" key="5">
    <source>
        <dbReference type="ARBA" id="ARBA00023136"/>
    </source>
</evidence>
<dbReference type="Pfam" id="PF01943">
    <property type="entry name" value="Polysacc_synt"/>
    <property type="match status" value="1"/>
</dbReference>
<dbReference type="InterPro" id="IPR024923">
    <property type="entry name" value="PG_synth_SpoVB"/>
</dbReference>
<keyword evidence="4 6" id="KW-1133">Transmembrane helix</keyword>
<name>A0A0V8JQD2_9BACI</name>
<dbReference type="PIRSF" id="PIRSF038958">
    <property type="entry name" value="PG_synth_SpoVB"/>
    <property type="match status" value="1"/>
</dbReference>